<dbReference type="EMBL" id="SJPX01000006">
    <property type="protein sequence ID" value="TWU46760.1"/>
    <property type="molecule type" value="Genomic_DNA"/>
</dbReference>
<organism evidence="2 3">
    <name type="scientific">Rubripirellula reticaptiva</name>
    <dbReference type="NCBI Taxonomy" id="2528013"/>
    <lineage>
        <taxon>Bacteria</taxon>
        <taxon>Pseudomonadati</taxon>
        <taxon>Planctomycetota</taxon>
        <taxon>Planctomycetia</taxon>
        <taxon>Pirellulales</taxon>
        <taxon>Pirellulaceae</taxon>
        <taxon>Rubripirellula</taxon>
    </lineage>
</organism>
<evidence type="ECO:0000313" key="2">
    <source>
        <dbReference type="EMBL" id="TWU46760.1"/>
    </source>
</evidence>
<comment type="caution">
    <text evidence="2">The sequence shown here is derived from an EMBL/GenBank/DDBJ whole genome shotgun (WGS) entry which is preliminary data.</text>
</comment>
<dbReference type="AlphaFoldDB" id="A0A5C6EDN7"/>
<evidence type="ECO:0000313" key="3">
    <source>
        <dbReference type="Proteomes" id="UP000317977"/>
    </source>
</evidence>
<evidence type="ECO:0000256" key="1">
    <source>
        <dbReference type="SAM" id="MobiDB-lite"/>
    </source>
</evidence>
<dbReference type="OrthoDB" id="248316at2"/>
<keyword evidence="3" id="KW-1185">Reference proteome</keyword>
<gene>
    <name evidence="2" type="ORF">Poly59_57330</name>
</gene>
<evidence type="ECO:0008006" key="4">
    <source>
        <dbReference type="Google" id="ProtNLM"/>
    </source>
</evidence>
<dbReference type="Proteomes" id="UP000317977">
    <property type="component" value="Unassembled WGS sequence"/>
</dbReference>
<name>A0A5C6EDN7_9BACT</name>
<accession>A0A5C6EDN7</accession>
<protein>
    <recommendedName>
        <fullName evidence="4">ISKra4 family transposase</fullName>
    </recommendedName>
</protein>
<sequence>MDQAETAPTAEEIASLVAQRLISEGGLEDLAGANLMTIEDRTIEEVDRVTRLVMDELLAKQAQQAPAVTACPKCGGPMHDRPAQHRALQSRRGKVNFKTEVLHCEACRLDFFPQMRTLQCDVDHLHTPAVLRKISIAVARDSSYTAASSNLEDLAELKVSAKQCQRIAIRIGNERIDEQQERIDAYTAASIPDQQHGQSDGAPANGWEGRVAVIQCDGGRVQVRDDCWGNDKPEGKKHRWWRETQTGVLQTYQAKPTGEDPTPGVPQCLKDSLWVVPKLNEIHRGHVPVDSSEKEESQSNATRPEDSQETTCDAKGELDTTAKSSRTPRWSGGDPLVKTIVATRRGYDHLGLTLAGEAFGRGFNKAESKAFMGDGLKVNWSIWSTHFSHYTPIVDLMHALSYVYAAAIASRGRIDEGWSLYLDWLDRIWAGDVRRGIDALQQIASSQDEVPEPIRRAIIYLSNNAERMKYDRYRCSGLPITTSPVESTQ</sequence>
<dbReference type="RefSeq" id="WP_146537231.1">
    <property type="nucleotide sequence ID" value="NZ_SJPX01000006.1"/>
</dbReference>
<reference evidence="2 3" key="1">
    <citation type="submission" date="2019-02" db="EMBL/GenBank/DDBJ databases">
        <title>Deep-cultivation of Planctomycetes and their phenomic and genomic characterization uncovers novel biology.</title>
        <authorList>
            <person name="Wiegand S."/>
            <person name="Jogler M."/>
            <person name="Boedeker C."/>
            <person name="Pinto D."/>
            <person name="Vollmers J."/>
            <person name="Rivas-Marin E."/>
            <person name="Kohn T."/>
            <person name="Peeters S.H."/>
            <person name="Heuer A."/>
            <person name="Rast P."/>
            <person name="Oberbeckmann S."/>
            <person name="Bunk B."/>
            <person name="Jeske O."/>
            <person name="Meyerdierks A."/>
            <person name="Storesund J.E."/>
            <person name="Kallscheuer N."/>
            <person name="Luecker S."/>
            <person name="Lage O.M."/>
            <person name="Pohl T."/>
            <person name="Merkel B.J."/>
            <person name="Hornburger P."/>
            <person name="Mueller R.-W."/>
            <person name="Bruemmer F."/>
            <person name="Labrenz M."/>
            <person name="Spormann A.M."/>
            <person name="Op Den Camp H."/>
            <person name="Overmann J."/>
            <person name="Amann R."/>
            <person name="Jetten M.S.M."/>
            <person name="Mascher T."/>
            <person name="Medema M.H."/>
            <person name="Devos D.P."/>
            <person name="Kaster A.-K."/>
            <person name="Ovreas L."/>
            <person name="Rohde M."/>
            <person name="Galperin M.Y."/>
            <person name="Jogler C."/>
        </authorList>
    </citation>
    <scope>NUCLEOTIDE SEQUENCE [LARGE SCALE GENOMIC DNA]</scope>
    <source>
        <strain evidence="2 3">Poly59</strain>
    </source>
</reference>
<feature type="region of interest" description="Disordered" evidence="1">
    <location>
        <begin position="284"/>
        <end position="331"/>
    </location>
</feature>
<proteinExistence type="predicted"/>